<dbReference type="InterPro" id="IPR036249">
    <property type="entry name" value="Thioredoxin-like_sf"/>
</dbReference>
<dbReference type="SUPFAM" id="SSF52833">
    <property type="entry name" value="Thioredoxin-like"/>
    <property type="match status" value="1"/>
</dbReference>
<accession>A0A4R1KIZ8</accession>
<protein>
    <recommendedName>
        <fullName evidence="3">Thioredoxin-like protein</fullName>
    </recommendedName>
</protein>
<name>A0A4R1KIZ8_9FLAO</name>
<dbReference type="Proteomes" id="UP000295714">
    <property type="component" value="Unassembled WGS sequence"/>
</dbReference>
<dbReference type="EMBL" id="SMGI01000005">
    <property type="protein sequence ID" value="TCK64808.1"/>
    <property type="molecule type" value="Genomic_DNA"/>
</dbReference>
<evidence type="ECO:0000313" key="2">
    <source>
        <dbReference type="Proteomes" id="UP000295714"/>
    </source>
</evidence>
<comment type="caution">
    <text evidence="1">The sequence shown here is derived from an EMBL/GenBank/DDBJ whole genome shotgun (WGS) entry which is preliminary data.</text>
</comment>
<organism evidence="1 2">
    <name type="scientific">Winogradskyella wandonensis</name>
    <dbReference type="NCBI Taxonomy" id="1442586"/>
    <lineage>
        <taxon>Bacteria</taxon>
        <taxon>Pseudomonadati</taxon>
        <taxon>Bacteroidota</taxon>
        <taxon>Flavobacteriia</taxon>
        <taxon>Flavobacteriales</taxon>
        <taxon>Flavobacteriaceae</taxon>
        <taxon>Winogradskyella</taxon>
    </lineage>
</organism>
<keyword evidence="2" id="KW-1185">Reference proteome</keyword>
<dbReference type="Gene3D" id="3.40.30.10">
    <property type="entry name" value="Glutaredoxin"/>
    <property type="match status" value="1"/>
</dbReference>
<reference evidence="1 2" key="1">
    <citation type="journal article" date="2015" name="Stand. Genomic Sci.">
        <title>Genomic Encyclopedia of Bacterial and Archaeal Type Strains, Phase III: the genomes of soil and plant-associated and newly described type strains.</title>
        <authorList>
            <person name="Whitman W.B."/>
            <person name="Woyke T."/>
            <person name="Klenk H.P."/>
            <person name="Zhou Y."/>
            <person name="Lilburn T.G."/>
            <person name="Beck B.J."/>
            <person name="De Vos P."/>
            <person name="Vandamme P."/>
            <person name="Eisen J.A."/>
            <person name="Garrity G."/>
            <person name="Hugenholtz P."/>
            <person name="Kyrpides N.C."/>
        </authorList>
    </citation>
    <scope>NUCLEOTIDE SEQUENCE [LARGE SCALE GENOMIC DNA]</scope>
    <source>
        <strain evidence="1 2">CECT 8445</strain>
    </source>
</reference>
<proteinExistence type="predicted"/>
<sequence>MKYYSLSVIFCCVTLLGFSQKIKWENNYAKALELTRNTDKMLLIYFVNGVDKEAERKINQDIFKSDELKSLANDFIIYKIDTNTNSRDSRYNERLISSYNYNRVFPAIKVAVVPSYNAPELFTKFDDAGIKLFFKTLKNLK</sequence>
<dbReference type="AlphaFoldDB" id="A0A4R1KIZ8"/>
<evidence type="ECO:0000313" key="1">
    <source>
        <dbReference type="EMBL" id="TCK64808.1"/>
    </source>
</evidence>
<dbReference type="RefSeq" id="WP_132705821.1">
    <property type="nucleotide sequence ID" value="NZ_SMGI01000005.1"/>
</dbReference>
<gene>
    <name evidence="1" type="ORF">DFQ05_2545</name>
</gene>
<dbReference type="OrthoDB" id="981626at2"/>
<evidence type="ECO:0008006" key="3">
    <source>
        <dbReference type="Google" id="ProtNLM"/>
    </source>
</evidence>